<dbReference type="EMBL" id="JBHUHY010000003">
    <property type="protein sequence ID" value="MFD2185949.1"/>
    <property type="molecule type" value="Genomic_DNA"/>
</dbReference>
<evidence type="ECO:0008006" key="4">
    <source>
        <dbReference type="Google" id="ProtNLM"/>
    </source>
</evidence>
<protein>
    <recommendedName>
        <fullName evidence="4">YcxB-like protein domain-containing protein</fullName>
    </recommendedName>
</protein>
<evidence type="ECO:0000313" key="2">
    <source>
        <dbReference type="EMBL" id="MFD2185949.1"/>
    </source>
</evidence>
<organism evidence="2 3">
    <name type="scientific">Aquimarina celericrescens</name>
    <dbReference type="NCBI Taxonomy" id="1964542"/>
    <lineage>
        <taxon>Bacteria</taxon>
        <taxon>Pseudomonadati</taxon>
        <taxon>Bacteroidota</taxon>
        <taxon>Flavobacteriia</taxon>
        <taxon>Flavobacteriales</taxon>
        <taxon>Flavobacteriaceae</taxon>
        <taxon>Aquimarina</taxon>
    </lineage>
</organism>
<dbReference type="RefSeq" id="WP_378318937.1">
    <property type="nucleotide sequence ID" value="NZ_JBHUHY010000003.1"/>
</dbReference>
<accession>A0ABW5ASU0</accession>
<dbReference type="Proteomes" id="UP001597344">
    <property type="component" value="Unassembled WGS sequence"/>
</dbReference>
<keyword evidence="1" id="KW-1133">Transmembrane helix</keyword>
<reference evidence="3" key="1">
    <citation type="journal article" date="2019" name="Int. J. Syst. Evol. Microbiol.">
        <title>The Global Catalogue of Microorganisms (GCM) 10K type strain sequencing project: providing services to taxonomists for standard genome sequencing and annotation.</title>
        <authorList>
            <consortium name="The Broad Institute Genomics Platform"/>
            <consortium name="The Broad Institute Genome Sequencing Center for Infectious Disease"/>
            <person name="Wu L."/>
            <person name="Ma J."/>
        </authorList>
    </citation>
    <scope>NUCLEOTIDE SEQUENCE [LARGE SCALE GENOMIC DNA]</scope>
    <source>
        <strain evidence="3">DT92</strain>
    </source>
</reference>
<evidence type="ECO:0000313" key="3">
    <source>
        <dbReference type="Proteomes" id="UP001597344"/>
    </source>
</evidence>
<keyword evidence="1" id="KW-0812">Transmembrane</keyword>
<comment type="caution">
    <text evidence="2">The sequence shown here is derived from an EMBL/GenBank/DDBJ whole genome shotgun (WGS) entry which is preliminary data.</text>
</comment>
<proteinExistence type="predicted"/>
<name>A0ABW5ASU0_9FLAO</name>
<feature type="transmembrane region" description="Helical" evidence="1">
    <location>
        <begin position="14"/>
        <end position="32"/>
    </location>
</feature>
<keyword evidence="3" id="KW-1185">Reference proteome</keyword>
<evidence type="ECO:0000256" key="1">
    <source>
        <dbReference type="SAM" id="Phobius"/>
    </source>
</evidence>
<gene>
    <name evidence="2" type="ORF">ACFSJT_04035</name>
</gene>
<sequence>MDNKTFLSFRHSKALIYFVVSGLSFVLILIFVELINRGQIKEFVFLFLLFLGLIFFLLFILLKINKLNLIYFDEEYVYLNTDKQKININNVKSIRYYLLAASYISFENENKRYYFLVDKNELLFRKKRKKILEISSRPSSSAPQRVIK</sequence>
<keyword evidence="1" id="KW-0472">Membrane</keyword>
<feature type="transmembrane region" description="Helical" evidence="1">
    <location>
        <begin position="44"/>
        <end position="62"/>
    </location>
</feature>